<accession>A0AAE3SX55</accession>
<gene>
    <name evidence="2" type="ORF">NOF55_13520</name>
</gene>
<dbReference type="EC" id="2.4.-.-" evidence="2"/>
<organism evidence="2 3">
    <name type="scientific">Ectorhizobium quercum</name>
    <dbReference type="NCBI Taxonomy" id="2965071"/>
    <lineage>
        <taxon>Bacteria</taxon>
        <taxon>Pseudomonadati</taxon>
        <taxon>Pseudomonadota</taxon>
        <taxon>Alphaproteobacteria</taxon>
        <taxon>Hyphomicrobiales</taxon>
        <taxon>Rhizobiaceae</taxon>
        <taxon>Ectorhizobium</taxon>
    </lineage>
</organism>
<keyword evidence="2" id="KW-0328">Glycosyltransferase</keyword>
<sequence length="307" mass="33967">MTDPFFSVAIPLYNRAKTIGKTIESVLAQSFSDFEIVVVDDGSVDQPEKAIAAIGDPRIRLIRQPNGGAAVARNRAVSEGRGRYIAFLDSDDFFLPHHLESAAAILKDNPDAVVYSQVLADRGNGRVTVKPPRSIRPGENMASYLVTGAGFVQTSTLVLPRALALAVRYRPDVSFGDDTDYAIRLSLAGTPFVMTEKPGVIWRDEADPDRLSSNNRSIRNPVWLEDLKEKIPASAYEGYRGWHVAKSFMPEHPLKAFKLYVNALRHGAYGPRLAVVVFIQLVLSGTNYRKLADFYIGHVRSRGRHEA</sequence>
<proteinExistence type="predicted"/>
<dbReference type="Pfam" id="PF00535">
    <property type="entry name" value="Glycos_transf_2"/>
    <property type="match status" value="1"/>
</dbReference>
<dbReference type="PANTHER" id="PTHR43685:SF11">
    <property type="entry name" value="GLYCOSYLTRANSFERASE TAGX-RELATED"/>
    <property type="match status" value="1"/>
</dbReference>
<dbReference type="EMBL" id="JANFPI010000004">
    <property type="protein sequence ID" value="MCX8998125.1"/>
    <property type="molecule type" value="Genomic_DNA"/>
</dbReference>
<dbReference type="Gene3D" id="3.90.550.10">
    <property type="entry name" value="Spore Coat Polysaccharide Biosynthesis Protein SpsA, Chain A"/>
    <property type="match status" value="1"/>
</dbReference>
<dbReference type="RefSeq" id="WP_306411912.1">
    <property type="nucleotide sequence ID" value="NZ_JANFPI010000004.1"/>
</dbReference>
<comment type="caution">
    <text evidence="2">The sequence shown here is derived from an EMBL/GenBank/DDBJ whole genome shotgun (WGS) entry which is preliminary data.</text>
</comment>
<dbReference type="InterPro" id="IPR001173">
    <property type="entry name" value="Glyco_trans_2-like"/>
</dbReference>
<protein>
    <submittedName>
        <fullName evidence="2">Glycosyltransferase</fullName>
        <ecNumber evidence="2">2.4.-.-</ecNumber>
    </submittedName>
</protein>
<evidence type="ECO:0000313" key="3">
    <source>
        <dbReference type="Proteomes" id="UP001208771"/>
    </source>
</evidence>
<dbReference type="AlphaFoldDB" id="A0AAE3SX55"/>
<dbReference type="PANTHER" id="PTHR43685">
    <property type="entry name" value="GLYCOSYLTRANSFERASE"/>
    <property type="match status" value="1"/>
</dbReference>
<dbReference type="SUPFAM" id="SSF53448">
    <property type="entry name" value="Nucleotide-diphospho-sugar transferases"/>
    <property type="match status" value="1"/>
</dbReference>
<keyword evidence="3" id="KW-1185">Reference proteome</keyword>
<evidence type="ECO:0000259" key="1">
    <source>
        <dbReference type="Pfam" id="PF00535"/>
    </source>
</evidence>
<reference evidence="2" key="1">
    <citation type="submission" date="2022-07" db="EMBL/GenBank/DDBJ databases">
        <title>Ectorhizobium quercum gen.nov., sp. nov.</title>
        <authorList>
            <person name="Ma T."/>
            <person name="Li Y."/>
        </authorList>
    </citation>
    <scope>NUCLEOTIDE SEQUENCE</scope>
    <source>
        <strain evidence="2">BDR2-2</strain>
    </source>
</reference>
<dbReference type="CDD" id="cd00761">
    <property type="entry name" value="Glyco_tranf_GTA_type"/>
    <property type="match status" value="1"/>
</dbReference>
<dbReference type="InterPro" id="IPR050834">
    <property type="entry name" value="Glycosyltransf_2"/>
</dbReference>
<keyword evidence="2" id="KW-0808">Transferase</keyword>
<evidence type="ECO:0000313" key="2">
    <source>
        <dbReference type="EMBL" id="MCX8998125.1"/>
    </source>
</evidence>
<name>A0AAE3SX55_9HYPH</name>
<feature type="domain" description="Glycosyltransferase 2-like" evidence="1">
    <location>
        <begin position="7"/>
        <end position="135"/>
    </location>
</feature>
<dbReference type="GO" id="GO:0016757">
    <property type="term" value="F:glycosyltransferase activity"/>
    <property type="evidence" value="ECO:0007669"/>
    <property type="project" value="UniProtKB-KW"/>
</dbReference>
<dbReference type="InterPro" id="IPR029044">
    <property type="entry name" value="Nucleotide-diphossugar_trans"/>
</dbReference>
<dbReference type="Proteomes" id="UP001208771">
    <property type="component" value="Unassembled WGS sequence"/>
</dbReference>